<dbReference type="EMBL" id="ML978713">
    <property type="protein sequence ID" value="KAF2089908.1"/>
    <property type="molecule type" value="Genomic_DNA"/>
</dbReference>
<feature type="compositionally biased region" description="Basic and acidic residues" evidence="6">
    <location>
        <begin position="351"/>
        <end position="360"/>
    </location>
</feature>
<comment type="subcellular location">
    <subcellularLocation>
        <location evidence="1">Membrane</location>
        <topology evidence="1">Multi-pass membrane protein</topology>
    </subcellularLocation>
</comment>
<reference evidence="9" key="1">
    <citation type="journal article" date="2020" name="Stud. Mycol.">
        <title>101 Dothideomycetes genomes: a test case for predicting lifestyles and emergence of pathogens.</title>
        <authorList>
            <person name="Haridas S."/>
            <person name="Albert R."/>
            <person name="Binder M."/>
            <person name="Bloem J."/>
            <person name="Labutti K."/>
            <person name="Salamov A."/>
            <person name="Andreopoulos B."/>
            <person name="Baker S."/>
            <person name="Barry K."/>
            <person name="Bills G."/>
            <person name="Bluhm B."/>
            <person name="Cannon C."/>
            <person name="Castanera R."/>
            <person name="Culley D."/>
            <person name="Daum C."/>
            <person name="Ezra D."/>
            <person name="Gonzalez J."/>
            <person name="Henrissat B."/>
            <person name="Kuo A."/>
            <person name="Liang C."/>
            <person name="Lipzen A."/>
            <person name="Lutzoni F."/>
            <person name="Magnuson J."/>
            <person name="Mondo S."/>
            <person name="Nolan M."/>
            <person name="Ohm R."/>
            <person name="Pangilinan J."/>
            <person name="Park H.-J."/>
            <person name="Ramirez L."/>
            <person name="Alfaro M."/>
            <person name="Sun H."/>
            <person name="Tritt A."/>
            <person name="Yoshinaga Y."/>
            <person name="Zwiers L.-H."/>
            <person name="Turgeon B."/>
            <person name="Goodwin S."/>
            <person name="Spatafora J."/>
            <person name="Crous P."/>
            <person name="Grigoriev I."/>
        </authorList>
    </citation>
    <scope>NUCLEOTIDE SEQUENCE</scope>
    <source>
        <strain evidence="9">CBS 121410</strain>
    </source>
</reference>
<evidence type="ECO:0000256" key="3">
    <source>
        <dbReference type="ARBA" id="ARBA00022989"/>
    </source>
</evidence>
<gene>
    <name evidence="9" type="ORF">K490DRAFT_62785</name>
</gene>
<dbReference type="PANTHER" id="PTHR33048:SF47">
    <property type="entry name" value="INTEGRAL MEMBRANE PROTEIN-RELATED"/>
    <property type="match status" value="1"/>
</dbReference>
<name>A0A9P4LY48_9PEZI</name>
<dbReference type="Pfam" id="PF20684">
    <property type="entry name" value="Fung_rhodopsin"/>
    <property type="match status" value="1"/>
</dbReference>
<evidence type="ECO:0000256" key="1">
    <source>
        <dbReference type="ARBA" id="ARBA00004141"/>
    </source>
</evidence>
<organism evidence="9 10">
    <name type="scientific">Saccharata proteae CBS 121410</name>
    <dbReference type="NCBI Taxonomy" id="1314787"/>
    <lineage>
        <taxon>Eukaryota</taxon>
        <taxon>Fungi</taxon>
        <taxon>Dikarya</taxon>
        <taxon>Ascomycota</taxon>
        <taxon>Pezizomycotina</taxon>
        <taxon>Dothideomycetes</taxon>
        <taxon>Dothideomycetes incertae sedis</taxon>
        <taxon>Botryosphaeriales</taxon>
        <taxon>Saccharataceae</taxon>
        <taxon>Saccharata</taxon>
    </lineage>
</organism>
<evidence type="ECO:0000256" key="5">
    <source>
        <dbReference type="ARBA" id="ARBA00038359"/>
    </source>
</evidence>
<dbReference type="GO" id="GO:0016020">
    <property type="term" value="C:membrane"/>
    <property type="evidence" value="ECO:0007669"/>
    <property type="project" value="UniProtKB-SubCell"/>
</dbReference>
<sequence>MGDRSYIVWDLNLALIIVSTIFVASRLFVRFYMVKNAGWDDGLALFAWTLLVSQSSSEMANTYHGSGKEMSTLSPGTIHTFFILLGTEQVLYFLGTGIVRLSIVAFLPRMSKDARYVRVVRVLGILIALYTFICTCVLVFECDPLVAFWDKDVKNPHCISGQQQAILMYTHGAIGICFDIILLAMPMYVLYSKMMWSLTTLKVALIFSVGIFAMVTGVVRLSIIVNVDMTKNTTYNVSYAAIWTDLEGHCGLWVASFPALQPILRLISSKLGSISSIHSKLQRSSSSKQTSNQNRWSAFRLPHSSYLRLGRNSHNKVKTEISAGPSGSSKADLAPLGTDSRDVSLATLPEAKTRGSRDSDMDSGIIMTTTTVRQQSHARDSPYGRDARRSSCTRQWDPVP</sequence>
<dbReference type="PANTHER" id="PTHR33048">
    <property type="entry name" value="PTH11-LIKE INTEGRAL MEMBRANE PROTEIN (AFU_ORTHOLOGUE AFUA_5G11245)"/>
    <property type="match status" value="1"/>
</dbReference>
<evidence type="ECO:0000256" key="2">
    <source>
        <dbReference type="ARBA" id="ARBA00022692"/>
    </source>
</evidence>
<evidence type="ECO:0000256" key="6">
    <source>
        <dbReference type="SAM" id="MobiDB-lite"/>
    </source>
</evidence>
<comment type="similarity">
    <text evidence="5">Belongs to the SAT4 family.</text>
</comment>
<evidence type="ECO:0000256" key="4">
    <source>
        <dbReference type="ARBA" id="ARBA00023136"/>
    </source>
</evidence>
<feature type="compositionally biased region" description="Basic and acidic residues" evidence="6">
    <location>
        <begin position="377"/>
        <end position="389"/>
    </location>
</feature>
<evidence type="ECO:0000256" key="7">
    <source>
        <dbReference type="SAM" id="Phobius"/>
    </source>
</evidence>
<evidence type="ECO:0000313" key="9">
    <source>
        <dbReference type="EMBL" id="KAF2089908.1"/>
    </source>
</evidence>
<evidence type="ECO:0000259" key="8">
    <source>
        <dbReference type="Pfam" id="PF20684"/>
    </source>
</evidence>
<dbReference type="InterPro" id="IPR049326">
    <property type="entry name" value="Rhodopsin_dom_fungi"/>
</dbReference>
<feature type="domain" description="Rhodopsin" evidence="8">
    <location>
        <begin position="26"/>
        <end position="265"/>
    </location>
</feature>
<proteinExistence type="inferred from homology"/>
<keyword evidence="4 7" id="KW-0472">Membrane</keyword>
<dbReference type="Proteomes" id="UP000799776">
    <property type="component" value="Unassembled WGS sequence"/>
</dbReference>
<dbReference type="InterPro" id="IPR052337">
    <property type="entry name" value="SAT4-like"/>
</dbReference>
<feature type="transmembrane region" description="Helical" evidence="7">
    <location>
        <begin position="7"/>
        <end position="29"/>
    </location>
</feature>
<comment type="caution">
    <text evidence="9">The sequence shown here is derived from an EMBL/GenBank/DDBJ whole genome shotgun (WGS) entry which is preliminary data.</text>
</comment>
<protein>
    <recommendedName>
        <fullName evidence="8">Rhodopsin domain-containing protein</fullName>
    </recommendedName>
</protein>
<keyword evidence="10" id="KW-1185">Reference proteome</keyword>
<accession>A0A9P4LY48</accession>
<keyword evidence="3 7" id="KW-1133">Transmembrane helix</keyword>
<feature type="compositionally biased region" description="Polar residues" evidence="6">
    <location>
        <begin position="366"/>
        <end position="375"/>
    </location>
</feature>
<evidence type="ECO:0000313" key="10">
    <source>
        <dbReference type="Proteomes" id="UP000799776"/>
    </source>
</evidence>
<feature type="transmembrane region" description="Helical" evidence="7">
    <location>
        <begin position="119"/>
        <end position="140"/>
    </location>
</feature>
<feature type="transmembrane region" description="Helical" evidence="7">
    <location>
        <begin position="166"/>
        <end position="191"/>
    </location>
</feature>
<feature type="region of interest" description="Disordered" evidence="6">
    <location>
        <begin position="318"/>
        <end position="400"/>
    </location>
</feature>
<keyword evidence="2 7" id="KW-0812">Transmembrane</keyword>
<feature type="transmembrane region" description="Helical" evidence="7">
    <location>
        <begin position="203"/>
        <end position="223"/>
    </location>
</feature>
<dbReference type="OrthoDB" id="5413793at2759"/>
<dbReference type="AlphaFoldDB" id="A0A9P4LY48"/>